<sequence length="96" mass="11092">MGYKFQIPENTPGNKNQVEQIFQYLVSSGKSKMNPISINWWINHYYMRGIRNFSNINFGGGTLNASYMDDSGVLKFRYEDIVSKYQAQLGRLLAIN</sequence>
<name>A0A0F9NAI8_9ZZZZ</name>
<protein>
    <submittedName>
        <fullName evidence="1">Uncharacterized protein</fullName>
    </submittedName>
</protein>
<organism evidence="1">
    <name type="scientific">marine sediment metagenome</name>
    <dbReference type="NCBI Taxonomy" id="412755"/>
    <lineage>
        <taxon>unclassified sequences</taxon>
        <taxon>metagenomes</taxon>
        <taxon>ecological metagenomes</taxon>
    </lineage>
</organism>
<evidence type="ECO:0000313" key="1">
    <source>
        <dbReference type="EMBL" id="KKM78377.1"/>
    </source>
</evidence>
<feature type="non-terminal residue" evidence="1">
    <location>
        <position position="96"/>
    </location>
</feature>
<comment type="caution">
    <text evidence="1">The sequence shown here is derived from an EMBL/GenBank/DDBJ whole genome shotgun (WGS) entry which is preliminary data.</text>
</comment>
<proteinExistence type="predicted"/>
<reference evidence="1" key="1">
    <citation type="journal article" date="2015" name="Nature">
        <title>Complex archaea that bridge the gap between prokaryotes and eukaryotes.</title>
        <authorList>
            <person name="Spang A."/>
            <person name="Saw J.H."/>
            <person name="Jorgensen S.L."/>
            <person name="Zaremba-Niedzwiedzka K."/>
            <person name="Martijn J."/>
            <person name="Lind A.E."/>
            <person name="van Eijk R."/>
            <person name="Schleper C."/>
            <person name="Guy L."/>
            <person name="Ettema T.J."/>
        </authorList>
    </citation>
    <scope>NUCLEOTIDE SEQUENCE</scope>
</reference>
<gene>
    <name evidence="1" type="ORF">LCGC14_1360530</name>
</gene>
<accession>A0A0F9NAI8</accession>
<dbReference type="AlphaFoldDB" id="A0A0F9NAI8"/>
<dbReference type="EMBL" id="LAZR01008499">
    <property type="protein sequence ID" value="KKM78377.1"/>
    <property type="molecule type" value="Genomic_DNA"/>
</dbReference>